<dbReference type="InterPro" id="IPR036318">
    <property type="entry name" value="FAD-bd_PCMH-like_sf"/>
</dbReference>
<dbReference type="InterPro" id="IPR012951">
    <property type="entry name" value="BBE"/>
</dbReference>
<protein>
    <submittedName>
        <fullName evidence="7">FAD dependent oxidoreductase</fullName>
    </submittedName>
</protein>
<sequence>MLGVALLWCVLGLAKALQDHSGFSQENFAAYTLSLSLANTTHFEATCEKIARSISSASQVFYPDSQEFDLDISHWANSSSQIPVCSVEPGTPDDVASILQQIARARVPFAVKSGGHATNPGFSSTSGVHISMTRFNHIAISKDSRTVEVGAGVTWTDVYAYLVPKGLNVVGGRVNGVGVAGFTLGGGYSWKSNQYGLTADTVTEFHLVSPNGTEIVVTEEDEDLWFALRGGFNNYGIVTKFILKLYPQTNVWGASLSFEGELADAAEAAFVKFLSWPHDHKAAQMEVKQVSFGLSLFYDGPEPPMGLYDELLSLTSTTTTIFQGTFTDFIVCTNGIPMLRFTEPIMKAYANETKFWGDRLSQYDDNMLFFYVLEPFEPDFLAHGEPSAYPPDRSLTVFPSLIYVGWTSASSDVYMEDAARHSAASLVEAAIQDGQDLKNAATYVNYAMFGTPLERMYGEHLERLRGIRKKYDPEDVMGLAGGWKF</sequence>
<dbReference type="Gene3D" id="3.30.465.10">
    <property type="match status" value="1"/>
</dbReference>
<dbReference type="OrthoDB" id="2151789at2759"/>
<keyword evidence="3" id="KW-0274">FAD</keyword>
<evidence type="ECO:0000313" key="8">
    <source>
        <dbReference type="Proteomes" id="UP000759537"/>
    </source>
</evidence>
<dbReference type="Proteomes" id="UP000759537">
    <property type="component" value="Unassembled WGS sequence"/>
</dbReference>
<reference evidence="7" key="1">
    <citation type="submission" date="2019-10" db="EMBL/GenBank/DDBJ databases">
        <authorList>
            <consortium name="DOE Joint Genome Institute"/>
            <person name="Kuo A."/>
            <person name="Miyauchi S."/>
            <person name="Kiss E."/>
            <person name="Drula E."/>
            <person name="Kohler A."/>
            <person name="Sanchez-Garcia M."/>
            <person name="Andreopoulos B."/>
            <person name="Barry K.W."/>
            <person name="Bonito G."/>
            <person name="Buee M."/>
            <person name="Carver A."/>
            <person name="Chen C."/>
            <person name="Cichocki N."/>
            <person name="Clum A."/>
            <person name="Culley D."/>
            <person name="Crous P.W."/>
            <person name="Fauchery L."/>
            <person name="Girlanda M."/>
            <person name="Hayes R."/>
            <person name="Keri Z."/>
            <person name="LaButti K."/>
            <person name="Lipzen A."/>
            <person name="Lombard V."/>
            <person name="Magnuson J."/>
            <person name="Maillard F."/>
            <person name="Morin E."/>
            <person name="Murat C."/>
            <person name="Nolan M."/>
            <person name="Ohm R."/>
            <person name="Pangilinan J."/>
            <person name="Pereira M."/>
            <person name="Perotto S."/>
            <person name="Peter M."/>
            <person name="Riley R."/>
            <person name="Sitrit Y."/>
            <person name="Stielow B."/>
            <person name="Szollosi G."/>
            <person name="Zifcakova L."/>
            <person name="Stursova M."/>
            <person name="Spatafora J.W."/>
            <person name="Tedersoo L."/>
            <person name="Vaario L.-M."/>
            <person name="Yamada A."/>
            <person name="Yan M."/>
            <person name="Wang P."/>
            <person name="Xu J."/>
            <person name="Bruns T."/>
            <person name="Baldrian P."/>
            <person name="Vilgalys R."/>
            <person name="Henrissat B."/>
            <person name="Grigoriev I.V."/>
            <person name="Hibbett D."/>
            <person name="Nagy L.G."/>
            <person name="Martin F.M."/>
        </authorList>
    </citation>
    <scope>NUCLEOTIDE SEQUENCE</scope>
    <source>
        <strain evidence="7">Prilba</strain>
    </source>
</reference>
<dbReference type="InterPro" id="IPR050416">
    <property type="entry name" value="FAD-linked_Oxidoreductase"/>
</dbReference>
<dbReference type="Pfam" id="PF08031">
    <property type="entry name" value="BBE"/>
    <property type="match status" value="1"/>
</dbReference>
<dbReference type="InterPro" id="IPR016169">
    <property type="entry name" value="FAD-bd_PCMH_sub2"/>
</dbReference>
<dbReference type="InterPro" id="IPR016166">
    <property type="entry name" value="FAD-bd_PCMH"/>
</dbReference>
<reference evidence="7" key="2">
    <citation type="journal article" date="2020" name="Nat. Commun.">
        <title>Large-scale genome sequencing of mycorrhizal fungi provides insights into the early evolution of symbiotic traits.</title>
        <authorList>
            <person name="Miyauchi S."/>
            <person name="Kiss E."/>
            <person name="Kuo A."/>
            <person name="Drula E."/>
            <person name="Kohler A."/>
            <person name="Sanchez-Garcia M."/>
            <person name="Morin E."/>
            <person name="Andreopoulos B."/>
            <person name="Barry K.W."/>
            <person name="Bonito G."/>
            <person name="Buee M."/>
            <person name="Carver A."/>
            <person name="Chen C."/>
            <person name="Cichocki N."/>
            <person name="Clum A."/>
            <person name="Culley D."/>
            <person name="Crous P.W."/>
            <person name="Fauchery L."/>
            <person name="Girlanda M."/>
            <person name="Hayes R.D."/>
            <person name="Keri Z."/>
            <person name="LaButti K."/>
            <person name="Lipzen A."/>
            <person name="Lombard V."/>
            <person name="Magnuson J."/>
            <person name="Maillard F."/>
            <person name="Murat C."/>
            <person name="Nolan M."/>
            <person name="Ohm R.A."/>
            <person name="Pangilinan J."/>
            <person name="Pereira M.F."/>
            <person name="Perotto S."/>
            <person name="Peter M."/>
            <person name="Pfister S."/>
            <person name="Riley R."/>
            <person name="Sitrit Y."/>
            <person name="Stielow J.B."/>
            <person name="Szollosi G."/>
            <person name="Zifcakova L."/>
            <person name="Stursova M."/>
            <person name="Spatafora J.W."/>
            <person name="Tedersoo L."/>
            <person name="Vaario L.M."/>
            <person name="Yamada A."/>
            <person name="Yan M."/>
            <person name="Wang P."/>
            <person name="Xu J."/>
            <person name="Bruns T."/>
            <person name="Baldrian P."/>
            <person name="Vilgalys R."/>
            <person name="Dunand C."/>
            <person name="Henrissat B."/>
            <person name="Grigoriev I.V."/>
            <person name="Hibbett D."/>
            <person name="Nagy L.G."/>
            <person name="Martin F.M."/>
        </authorList>
    </citation>
    <scope>NUCLEOTIDE SEQUENCE</scope>
    <source>
        <strain evidence="7">Prilba</strain>
    </source>
</reference>
<dbReference type="GO" id="GO:0071949">
    <property type="term" value="F:FAD binding"/>
    <property type="evidence" value="ECO:0007669"/>
    <property type="project" value="InterPro"/>
</dbReference>
<feature type="signal peptide" evidence="5">
    <location>
        <begin position="1"/>
        <end position="16"/>
    </location>
</feature>
<name>A0A9P5MSQ0_9AGAM</name>
<dbReference type="InterPro" id="IPR006094">
    <property type="entry name" value="Oxid_FAD_bind_N"/>
</dbReference>
<keyword evidence="2" id="KW-0285">Flavoprotein</keyword>
<proteinExistence type="inferred from homology"/>
<keyword evidence="5" id="KW-0732">Signal</keyword>
<evidence type="ECO:0000256" key="5">
    <source>
        <dbReference type="SAM" id="SignalP"/>
    </source>
</evidence>
<dbReference type="GO" id="GO:0016491">
    <property type="term" value="F:oxidoreductase activity"/>
    <property type="evidence" value="ECO:0007669"/>
    <property type="project" value="UniProtKB-KW"/>
</dbReference>
<comment type="caution">
    <text evidence="7">The sequence shown here is derived from an EMBL/GenBank/DDBJ whole genome shotgun (WGS) entry which is preliminary data.</text>
</comment>
<organism evidence="7 8">
    <name type="scientific">Russula ochroleuca</name>
    <dbReference type="NCBI Taxonomy" id="152965"/>
    <lineage>
        <taxon>Eukaryota</taxon>
        <taxon>Fungi</taxon>
        <taxon>Dikarya</taxon>
        <taxon>Basidiomycota</taxon>
        <taxon>Agaricomycotina</taxon>
        <taxon>Agaricomycetes</taxon>
        <taxon>Russulales</taxon>
        <taxon>Russulaceae</taxon>
        <taxon>Russula</taxon>
    </lineage>
</organism>
<evidence type="ECO:0000256" key="4">
    <source>
        <dbReference type="ARBA" id="ARBA00023002"/>
    </source>
</evidence>
<gene>
    <name evidence="7" type="ORF">DFH94DRAFT_839868</name>
</gene>
<comment type="similarity">
    <text evidence="1">Belongs to the oxygen-dependent FAD-linked oxidoreductase family.</text>
</comment>
<feature type="chain" id="PRO_5040455483" evidence="5">
    <location>
        <begin position="17"/>
        <end position="485"/>
    </location>
</feature>
<accession>A0A9P5MSQ0</accession>
<dbReference type="Pfam" id="PF01565">
    <property type="entry name" value="FAD_binding_4"/>
    <property type="match status" value="1"/>
</dbReference>
<dbReference type="EMBL" id="WHVB01000013">
    <property type="protein sequence ID" value="KAF8477733.1"/>
    <property type="molecule type" value="Genomic_DNA"/>
</dbReference>
<dbReference type="PROSITE" id="PS51387">
    <property type="entry name" value="FAD_PCMH"/>
    <property type="match status" value="1"/>
</dbReference>
<feature type="domain" description="FAD-binding PCMH-type" evidence="6">
    <location>
        <begin position="79"/>
        <end position="248"/>
    </location>
</feature>
<dbReference type="PANTHER" id="PTHR42973">
    <property type="entry name" value="BINDING OXIDOREDUCTASE, PUTATIVE (AFU_ORTHOLOGUE AFUA_1G17690)-RELATED"/>
    <property type="match status" value="1"/>
</dbReference>
<evidence type="ECO:0000256" key="3">
    <source>
        <dbReference type="ARBA" id="ARBA00022827"/>
    </source>
</evidence>
<evidence type="ECO:0000256" key="2">
    <source>
        <dbReference type="ARBA" id="ARBA00022630"/>
    </source>
</evidence>
<keyword evidence="4" id="KW-0560">Oxidoreductase</keyword>
<dbReference type="PANTHER" id="PTHR42973:SF13">
    <property type="entry name" value="FAD-BINDING PCMH-TYPE DOMAIN-CONTAINING PROTEIN"/>
    <property type="match status" value="1"/>
</dbReference>
<evidence type="ECO:0000313" key="7">
    <source>
        <dbReference type="EMBL" id="KAF8477733.1"/>
    </source>
</evidence>
<dbReference type="SUPFAM" id="SSF56176">
    <property type="entry name" value="FAD-binding/transporter-associated domain-like"/>
    <property type="match status" value="1"/>
</dbReference>
<evidence type="ECO:0000259" key="6">
    <source>
        <dbReference type="PROSITE" id="PS51387"/>
    </source>
</evidence>
<dbReference type="AlphaFoldDB" id="A0A9P5MSQ0"/>
<keyword evidence="8" id="KW-1185">Reference proteome</keyword>
<evidence type="ECO:0000256" key="1">
    <source>
        <dbReference type="ARBA" id="ARBA00005466"/>
    </source>
</evidence>